<dbReference type="SUPFAM" id="SSF53067">
    <property type="entry name" value="Actin-like ATPase domain"/>
    <property type="match status" value="2"/>
</dbReference>
<keyword evidence="2" id="KW-0859">Xylose metabolism</keyword>
<proteinExistence type="inferred from homology"/>
<dbReference type="Pfam" id="PF02782">
    <property type="entry name" value="FGGY_C"/>
    <property type="match status" value="1"/>
</dbReference>
<dbReference type="PANTHER" id="PTHR43095:SF5">
    <property type="entry name" value="XYLULOSE KINASE"/>
    <property type="match status" value="1"/>
</dbReference>
<gene>
    <name evidence="7" type="primary">xylB_1</name>
    <name evidence="7" type="ORF">GCM10023320_46540</name>
</gene>
<evidence type="ECO:0000256" key="4">
    <source>
        <dbReference type="ARBA" id="ARBA00022777"/>
    </source>
</evidence>
<reference evidence="8" key="1">
    <citation type="journal article" date="2019" name="Int. J. Syst. Evol. Microbiol.">
        <title>The Global Catalogue of Microorganisms (GCM) 10K type strain sequencing project: providing services to taxonomists for standard genome sequencing and annotation.</title>
        <authorList>
            <consortium name="The Broad Institute Genomics Platform"/>
            <consortium name="The Broad Institute Genome Sequencing Center for Infectious Disease"/>
            <person name="Wu L."/>
            <person name="Ma J."/>
        </authorList>
    </citation>
    <scope>NUCLEOTIDE SEQUENCE [LARGE SCALE GENOMIC DNA]</scope>
    <source>
        <strain evidence="8">JCM 18302</strain>
    </source>
</reference>
<dbReference type="InterPro" id="IPR050406">
    <property type="entry name" value="FGGY_Carb_Kinase"/>
</dbReference>
<evidence type="ECO:0000256" key="1">
    <source>
        <dbReference type="ARBA" id="ARBA00009156"/>
    </source>
</evidence>
<dbReference type="Pfam" id="PF00370">
    <property type="entry name" value="FGGY_N"/>
    <property type="match status" value="1"/>
</dbReference>
<dbReference type="InterPro" id="IPR043129">
    <property type="entry name" value="ATPase_NBD"/>
</dbReference>
<evidence type="ECO:0000313" key="7">
    <source>
        <dbReference type="EMBL" id="GAA5128152.1"/>
    </source>
</evidence>
<keyword evidence="2" id="KW-0119">Carbohydrate metabolism</keyword>
<name>A0ABP9NN10_9PSEU</name>
<dbReference type="CDD" id="cd07808">
    <property type="entry name" value="ASKHA_NBD_FGGY_EcXK-like"/>
    <property type="match status" value="1"/>
</dbReference>
<dbReference type="Gene3D" id="3.30.420.40">
    <property type="match status" value="2"/>
</dbReference>
<dbReference type="InterPro" id="IPR018485">
    <property type="entry name" value="FGGY_C"/>
</dbReference>
<keyword evidence="3" id="KW-0808">Transferase</keyword>
<comment type="caution">
    <text evidence="7">The sequence shown here is derived from an EMBL/GenBank/DDBJ whole genome shotgun (WGS) entry which is preliminary data.</text>
</comment>
<evidence type="ECO:0000256" key="2">
    <source>
        <dbReference type="ARBA" id="ARBA00022629"/>
    </source>
</evidence>
<dbReference type="EMBL" id="BAABJO010000018">
    <property type="protein sequence ID" value="GAA5128152.1"/>
    <property type="molecule type" value="Genomic_DNA"/>
</dbReference>
<protein>
    <submittedName>
        <fullName evidence="7">Xylulokinase</fullName>
    </submittedName>
</protein>
<evidence type="ECO:0000259" key="6">
    <source>
        <dbReference type="Pfam" id="PF02782"/>
    </source>
</evidence>
<dbReference type="Proteomes" id="UP001500804">
    <property type="component" value="Unassembled WGS sequence"/>
</dbReference>
<accession>A0ABP9NN10</accession>
<dbReference type="RefSeq" id="WP_345607413.1">
    <property type="nucleotide sequence ID" value="NZ_BAABJO010000018.1"/>
</dbReference>
<feature type="domain" description="Carbohydrate kinase FGGY C-terminal" evidence="6">
    <location>
        <begin position="310"/>
        <end position="434"/>
    </location>
</feature>
<keyword evidence="4" id="KW-0418">Kinase</keyword>
<dbReference type="PANTHER" id="PTHR43095">
    <property type="entry name" value="SUGAR KINASE"/>
    <property type="match status" value="1"/>
</dbReference>
<feature type="domain" description="Carbohydrate kinase FGGY N-terminal" evidence="5">
    <location>
        <begin position="4"/>
        <end position="241"/>
    </location>
</feature>
<dbReference type="InterPro" id="IPR000577">
    <property type="entry name" value="Carb_kinase_FGGY"/>
</dbReference>
<keyword evidence="8" id="KW-1185">Reference proteome</keyword>
<sequence length="505" mass="52007">MTVLLGIDLGQTSAKVTALTLDGAVAGSAAADYPVSHPAPGAAEQDPDDWVAAVGTACHGLWSGGVAPSEVAAVGLSSATHHGVLLGDDLRPLRPCILLTDGRSAPQAAALEREAGELILQRGRNPVSPTWTLPQLRWIAETEPATWAALRTLVFAKDVVRLALTGSLATDRIDAEGSLLLDANAGRWDPDLLSLAGLRPDQLPEICEPTDVTGVVDARGSALTGIPSGVPVVAGASDTAAEGYAAGAVHPGAAVVKIATAGNVNVMVDRPQVGRQWLTYSHPVPGLAYHCQATNSAATSLGWWQRVCGVGFDELLAEADLARPGSGGVLFHPYLLGERSPVWDPNVRACFTGASATTTRGDLTRAVLEGVALSLAECVQRYAAAGISIATARVLGGGARTAVWRRIAADVLGIPLVQPSLTDASAGAALLAGAGAGLLPDLTSVPESLAPTAEHHPDLRRHEGYQELLALYVETRERTADLVPKLAGIDYGTVTSTDMATKGTA</sequence>
<comment type="similarity">
    <text evidence="1">Belongs to the FGGY kinase family.</text>
</comment>
<evidence type="ECO:0000256" key="3">
    <source>
        <dbReference type="ARBA" id="ARBA00022679"/>
    </source>
</evidence>
<evidence type="ECO:0000259" key="5">
    <source>
        <dbReference type="Pfam" id="PF00370"/>
    </source>
</evidence>
<dbReference type="PIRSF" id="PIRSF000538">
    <property type="entry name" value="GlpK"/>
    <property type="match status" value="1"/>
</dbReference>
<evidence type="ECO:0000313" key="8">
    <source>
        <dbReference type="Proteomes" id="UP001500804"/>
    </source>
</evidence>
<dbReference type="InterPro" id="IPR018484">
    <property type="entry name" value="FGGY_N"/>
</dbReference>
<organism evidence="7 8">
    <name type="scientific">Pseudonocardia adelaidensis</name>
    <dbReference type="NCBI Taxonomy" id="648754"/>
    <lineage>
        <taxon>Bacteria</taxon>
        <taxon>Bacillati</taxon>
        <taxon>Actinomycetota</taxon>
        <taxon>Actinomycetes</taxon>
        <taxon>Pseudonocardiales</taxon>
        <taxon>Pseudonocardiaceae</taxon>
        <taxon>Pseudonocardia</taxon>
    </lineage>
</organism>